<comment type="similarity">
    <text evidence="1">Belongs to the bacterial solute-binding protein 3 family.</text>
</comment>
<dbReference type="InterPro" id="IPR001638">
    <property type="entry name" value="Solute-binding_3/MltF_N"/>
</dbReference>
<evidence type="ECO:0000256" key="1">
    <source>
        <dbReference type="ARBA" id="ARBA00010333"/>
    </source>
</evidence>
<dbReference type="InterPro" id="IPR051455">
    <property type="entry name" value="Bact_solute-bind_prot3"/>
</dbReference>
<dbReference type="PANTHER" id="PTHR30085">
    <property type="entry name" value="AMINO ACID ABC TRANSPORTER PERMEASE"/>
    <property type="match status" value="1"/>
</dbReference>
<dbReference type="SUPFAM" id="SSF53850">
    <property type="entry name" value="Periplasmic binding protein-like II"/>
    <property type="match status" value="1"/>
</dbReference>
<dbReference type="Pfam" id="PF00497">
    <property type="entry name" value="SBP_bac_3"/>
    <property type="match status" value="1"/>
</dbReference>
<evidence type="ECO:0000256" key="2">
    <source>
        <dbReference type="ARBA" id="ARBA00022448"/>
    </source>
</evidence>
<evidence type="ECO:0000259" key="5">
    <source>
        <dbReference type="SMART" id="SM00062"/>
    </source>
</evidence>
<dbReference type="RefSeq" id="WP_345563345.1">
    <property type="nucleotide sequence ID" value="NZ_BAAAZX010000006.1"/>
</dbReference>
<evidence type="ECO:0000313" key="6">
    <source>
        <dbReference type="EMBL" id="GAA3990667.1"/>
    </source>
</evidence>
<dbReference type="CDD" id="cd13690">
    <property type="entry name" value="PBP2_GluB"/>
    <property type="match status" value="1"/>
</dbReference>
<dbReference type="EMBL" id="BAAAZX010000006">
    <property type="protein sequence ID" value="GAA3990667.1"/>
    <property type="molecule type" value="Genomic_DNA"/>
</dbReference>
<reference evidence="7" key="1">
    <citation type="journal article" date="2019" name="Int. J. Syst. Evol. Microbiol.">
        <title>The Global Catalogue of Microorganisms (GCM) 10K type strain sequencing project: providing services to taxonomists for standard genome sequencing and annotation.</title>
        <authorList>
            <consortium name="The Broad Institute Genomics Platform"/>
            <consortium name="The Broad Institute Genome Sequencing Center for Infectious Disease"/>
            <person name="Wu L."/>
            <person name="Ma J."/>
        </authorList>
    </citation>
    <scope>NUCLEOTIDE SEQUENCE [LARGE SCALE GENOMIC DNA]</scope>
    <source>
        <strain evidence="7">JCM 16924</strain>
    </source>
</reference>
<protein>
    <submittedName>
        <fullName evidence="6">Glutamate ABC transporter substrate-binding protein</fullName>
    </submittedName>
</protein>
<keyword evidence="3 4" id="KW-0732">Signal</keyword>
<gene>
    <name evidence="6" type="ORF">GCM10022232_26010</name>
</gene>
<name>A0ABP7R091_9ACTN</name>
<organism evidence="6 7">
    <name type="scientific">Streptomyces plumbiresistens</name>
    <dbReference type="NCBI Taxonomy" id="511811"/>
    <lineage>
        <taxon>Bacteria</taxon>
        <taxon>Bacillati</taxon>
        <taxon>Actinomycetota</taxon>
        <taxon>Actinomycetes</taxon>
        <taxon>Kitasatosporales</taxon>
        <taxon>Streptomycetaceae</taxon>
        <taxon>Streptomyces</taxon>
    </lineage>
</organism>
<dbReference type="Gene3D" id="3.40.190.10">
    <property type="entry name" value="Periplasmic binding protein-like II"/>
    <property type="match status" value="2"/>
</dbReference>
<evidence type="ECO:0000256" key="4">
    <source>
        <dbReference type="SAM" id="SignalP"/>
    </source>
</evidence>
<accession>A0ABP7R091</accession>
<proteinExistence type="inferred from homology"/>
<dbReference type="Proteomes" id="UP001500456">
    <property type="component" value="Unassembled WGS sequence"/>
</dbReference>
<keyword evidence="2" id="KW-0813">Transport</keyword>
<feature type="chain" id="PRO_5046261708" evidence="4">
    <location>
        <begin position="29"/>
        <end position="297"/>
    </location>
</feature>
<dbReference type="PROSITE" id="PS51257">
    <property type="entry name" value="PROKAR_LIPOPROTEIN"/>
    <property type="match status" value="1"/>
</dbReference>
<dbReference type="PANTHER" id="PTHR30085:SF6">
    <property type="entry name" value="ABC TRANSPORTER GLUTAMINE-BINDING PROTEIN GLNH"/>
    <property type="match status" value="1"/>
</dbReference>
<feature type="signal peptide" evidence="4">
    <location>
        <begin position="1"/>
        <end position="28"/>
    </location>
</feature>
<comment type="caution">
    <text evidence="6">The sequence shown here is derived from an EMBL/GenBank/DDBJ whole genome shotgun (WGS) entry which is preliminary data.</text>
</comment>
<evidence type="ECO:0000313" key="7">
    <source>
        <dbReference type="Proteomes" id="UP001500456"/>
    </source>
</evidence>
<evidence type="ECO:0000256" key="3">
    <source>
        <dbReference type="ARBA" id="ARBA00022729"/>
    </source>
</evidence>
<dbReference type="SMART" id="SM00062">
    <property type="entry name" value="PBPb"/>
    <property type="match status" value="1"/>
</dbReference>
<feature type="domain" description="Solute-binding protein family 3/N-terminal" evidence="5">
    <location>
        <begin position="56"/>
        <end position="283"/>
    </location>
</feature>
<keyword evidence="7" id="KW-1185">Reference proteome</keyword>
<sequence>MTQHRHALTMTAAIAALALGLSACGGSAAENTAGSSTAEPTFAAGTTMAELSAAGKMTIGTKFDVPLFGLKGLDGKPAGFDVEIAKIIAGELGIAPGDITWVETPSKVREEYLEQGKADLITATYTINDERRKRVTFAGPYYNAGSTLMVKSDNKDITGPQSLKDVSLKVCTATGSVDSENIKQYLDDPGKQLVLFDVYSKCADALRTGQVDAVTTDSAILLGFVSASEGKFKTVGDTFYDQPFGIGIKKGDVEFCEFVNDVLTDAEKDGSYAKAWKDSVGDAAPEVPALPRLGTCG</sequence>